<dbReference type="CDD" id="cd05379">
    <property type="entry name" value="CAP_bacterial"/>
    <property type="match status" value="1"/>
</dbReference>
<dbReference type="AlphaFoldDB" id="A0A934KEV2"/>
<dbReference type="SUPFAM" id="SSF55797">
    <property type="entry name" value="PR-1-like"/>
    <property type="match status" value="1"/>
</dbReference>
<evidence type="ECO:0000313" key="4">
    <source>
        <dbReference type="Proteomes" id="UP000620075"/>
    </source>
</evidence>
<feature type="transmembrane region" description="Helical" evidence="1">
    <location>
        <begin position="103"/>
        <end position="130"/>
    </location>
</feature>
<feature type="transmembrane region" description="Helical" evidence="1">
    <location>
        <begin position="29"/>
        <end position="47"/>
    </location>
</feature>
<sequence length="328" mass="35194">MSLNLLDVAIVAVLGALIYDSLRRGFPGYLSELISLGAGLLLAFVLYRPLAGLLDRLLHVGPLLAGFGMFLLLMALVHGLVLPPSLRLASWLGKRLSALTPGAYAALGVIPAAGLAVIIVFLLIGSLAVFPGSSSAWVQGSMLGRAVDGRAGGLKGPLRQLLLAGPSNQRIIVSEPPSNPGEDAFFKLHFPASMQVTVAPDDEAAMLNKLNSARHDNGLSSIRLDAALREVARAHSKDMYARHYFSHQTPDGKTPYDRLREGRITYVTAGENLAFAPDVDKAWESLMSSPDHRANILNPDFRCVGIGAYKGEDGFEEMFTQDFTDCAK</sequence>
<gene>
    <name evidence="3" type="ORF">JF888_02575</name>
</gene>
<evidence type="ECO:0000259" key="2">
    <source>
        <dbReference type="Pfam" id="PF00188"/>
    </source>
</evidence>
<dbReference type="Proteomes" id="UP000620075">
    <property type="component" value="Unassembled WGS sequence"/>
</dbReference>
<evidence type="ECO:0000313" key="3">
    <source>
        <dbReference type="EMBL" id="MBJ7602071.1"/>
    </source>
</evidence>
<feature type="transmembrane region" description="Helical" evidence="1">
    <location>
        <begin position="59"/>
        <end position="82"/>
    </location>
</feature>
<keyword evidence="1" id="KW-0472">Membrane</keyword>
<dbReference type="PANTHER" id="PTHR31157:SF1">
    <property type="entry name" value="SCP DOMAIN-CONTAINING PROTEIN"/>
    <property type="match status" value="1"/>
</dbReference>
<keyword evidence="1" id="KW-1133">Transmembrane helix</keyword>
<dbReference type="InterPro" id="IPR014044">
    <property type="entry name" value="CAP_dom"/>
</dbReference>
<evidence type="ECO:0000256" key="1">
    <source>
        <dbReference type="SAM" id="Phobius"/>
    </source>
</evidence>
<proteinExistence type="predicted"/>
<dbReference type="Gene3D" id="3.40.33.10">
    <property type="entry name" value="CAP"/>
    <property type="match status" value="1"/>
</dbReference>
<dbReference type="PANTHER" id="PTHR31157">
    <property type="entry name" value="SCP DOMAIN-CONTAINING PROTEIN"/>
    <property type="match status" value="1"/>
</dbReference>
<keyword evidence="1" id="KW-0812">Transmembrane</keyword>
<reference evidence="3 4" key="1">
    <citation type="submission" date="2020-10" db="EMBL/GenBank/DDBJ databases">
        <title>Ca. Dormibacterota MAGs.</title>
        <authorList>
            <person name="Montgomery K."/>
        </authorList>
    </citation>
    <scope>NUCLEOTIDE SEQUENCE [LARGE SCALE GENOMIC DNA]</scope>
    <source>
        <strain evidence="3">SC8811_S16_3</strain>
    </source>
</reference>
<name>A0A934KEV2_9BACT</name>
<accession>A0A934KEV2</accession>
<organism evidence="3 4">
    <name type="scientific">Candidatus Dormiibacter inghamiae</name>
    <dbReference type="NCBI Taxonomy" id="3127013"/>
    <lineage>
        <taxon>Bacteria</taxon>
        <taxon>Bacillati</taxon>
        <taxon>Candidatus Dormiibacterota</taxon>
        <taxon>Candidatus Dormibacteria</taxon>
        <taxon>Candidatus Dormibacterales</taxon>
        <taxon>Candidatus Dormibacteraceae</taxon>
        <taxon>Candidatus Dormiibacter</taxon>
    </lineage>
</organism>
<comment type="caution">
    <text evidence="3">The sequence shown here is derived from an EMBL/GenBank/DDBJ whole genome shotgun (WGS) entry which is preliminary data.</text>
</comment>
<dbReference type="EMBL" id="JAEKNQ010000013">
    <property type="protein sequence ID" value="MBJ7602071.1"/>
    <property type="molecule type" value="Genomic_DNA"/>
</dbReference>
<dbReference type="InterPro" id="IPR035940">
    <property type="entry name" value="CAP_sf"/>
</dbReference>
<protein>
    <recommendedName>
        <fullName evidence="2">SCP domain-containing protein</fullName>
    </recommendedName>
</protein>
<dbReference type="Pfam" id="PF00188">
    <property type="entry name" value="CAP"/>
    <property type="match status" value="1"/>
</dbReference>
<feature type="domain" description="SCP" evidence="2">
    <location>
        <begin position="207"/>
        <end position="323"/>
    </location>
</feature>
<dbReference type="RefSeq" id="WP_338176455.1">
    <property type="nucleotide sequence ID" value="NZ_JAEKNQ010000013.1"/>
</dbReference>